<sequence length="500" mass="54267" precursor="true">MQFKYTKFASALIASGIISLPITAHANDSSELEELRSLVQDLSQKVKVLERKGEISGEEATAAKATTPIVSAGPGGFSLKSADGSSELRLRGQIQVDGRYFVNGDGSASGSTNATAAQAADTVLLKQFRPIFQGKLWDKYEFLLTPDFGGGKTIVQDAYIDAKFNPWFQVKAGKQKSPFGLERLQGDADGKFIERSLVNNLVPNRDIGVQLHGAFADNKVEYALGYFNGVIDGNSSDNYTNADTDNNRDKDYVARIFATPFKNDTGFLQGLGFGLAATYSNLAGSGTGVNTTTAQSATESNLPSFRSGLGQLSNFKYTTASAGATNGTYADGQRLRWSPQFYYYNGPFGLFGEYVQVEQDVSRVGNTGKRHDKLKNDAWQIAASWIITGEDAGYVNPTVLHPFNVDTGDLGAWELVARYSELNIDDKTFAGTTATSYADPKSSISKASAWATGVNWYLNRNLKLALDYEQTSFNDGWTTGAVKSDRPTERVLSTRLQLGF</sequence>
<gene>
    <name evidence="3" type="ordered locus">M301_0116</name>
</gene>
<reference evidence="3 4" key="2">
    <citation type="journal article" date="2011" name="J. Bacteriol.">
        <title>Genomes of three methylotrophs from a single niche uncover genetic and metabolic divergence of Methylophilaceae.</title>
        <authorList>
            <person name="Lapidus A."/>
            <person name="Clum A."/>
            <person name="Labutti K."/>
            <person name="Kaluzhnaya M.G."/>
            <person name="Lim S."/>
            <person name="Beck D.A."/>
            <person name="Glavina Del Rio T."/>
            <person name="Nolan M."/>
            <person name="Mavromatis K."/>
            <person name="Huntemann M."/>
            <person name="Lucas S."/>
            <person name="Lidstrom M.E."/>
            <person name="Ivanova N."/>
            <person name="Chistoserdova L."/>
        </authorList>
    </citation>
    <scope>NUCLEOTIDE SEQUENCE [LARGE SCALE GENOMIC DNA]</scope>
    <source>
        <strain evidence="3 4">301</strain>
    </source>
</reference>
<proteinExistence type="predicted"/>
<dbReference type="eggNOG" id="COG3746">
    <property type="taxonomic scope" value="Bacteria"/>
</dbReference>
<dbReference type="OrthoDB" id="9807854at2"/>
<dbReference type="Pfam" id="PF07396">
    <property type="entry name" value="Porin_O_P"/>
    <property type="match status" value="1"/>
</dbReference>
<feature type="chain" id="PRO_5003094691" evidence="2">
    <location>
        <begin position="27"/>
        <end position="500"/>
    </location>
</feature>
<feature type="coiled-coil region" evidence="1">
    <location>
        <begin position="25"/>
        <end position="52"/>
    </location>
</feature>
<organism evidence="3 4">
    <name type="scientific">Methylotenera versatilis (strain 301)</name>
    <dbReference type="NCBI Taxonomy" id="666681"/>
    <lineage>
        <taxon>Bacteria</taxon>
        <taxon>Pseudomonadati</taxon>
        <taxon>Pseudomonadota</taxon>
        <taxon>Betaproteobacteria</taxon>
        <taxon>Nitrosomonadales</taxon>
        <taxon>Methylophilaceae</taxon>
        <taxon>Methylotenera</taxon>
    </lineage>
</organism>
<reference evidence="4" key="1">
    <citation type="submission" date="2010-05" db="EMBL/GenBank/DDBJ databases">
        <title>Complete sequence of Methylotenera sp. 301.</title>
        <authorList>
            <person name="Lucas S."/>
            <person name="Copeland A."/>
            <person name="Lapidus A."/>
            <person name="Cheng J.-F."/>
            <person name="Bruce D."/>
            <person name="Goodwin L."/>
            <person name="Pitluck S."/>
            <person name="Clum A."/>
            <person name="Land M."/>
            <person name="Hauser L."/>
            <person name="Kyrpides N."/>
            <person name="Ivanova N."/>
            <person name="Chistoservova L."/>
            <person name="Kalyuzhnaya M."/>
            <person name="Woyke T."/>
        </authorList>
    </citation>
    <scope>NUCLEOTIDE SEQUENCE [LARGE SCALE GENOMIC DNA]</scope>
    <source>
        <strain evidence="4">301</strain>
    </source>
</reference>
<dbReference type="KEGG" id="meh:M301_0116"/>
<dbReference type="STRING" id="666681.M301_0116"/>
<dbReference type="InterPro" id="IPR010870">
    <property type="entry name" value="Porin_O/P"/>
</dbReference>
<protein>
    <submittedName>
        <fullName evidence="3">Phosphate-selective porin O and P</fullName>
    </submittedName>
</protein>
<feature type="signal peptide" evidence="2">
    <location>
        <begin position="1"/>
        <end position="26"/>
    </location>
</feature>
<evidence type="ECO:0000313" key="4">
    <source>
        <dbReference type="Proteomes" id="UP000000383"/>
    </source>
</evidence>
<dbReference type="HOGENOM" id="CLU_031025_3_1_4"/>
<dbReference type="Gene3D" id="2.40.160.10">
    <property type="entry name" value="Porin"/>
    <property type="match status" value="1"/>
</dbReference>
<dbReference type="RefSeq" id="WP_013146821.1">
    <property type="nucleotide sequence ID" value="NC_014207.1"/>
</dbReference>
<evidence type="ECO:0000256" key="1">
    <source>
        <dbReference type="SAM" id="Coils"/>
    </source>
</evidence>
<dbReference type="SUPFAM" id="SSF56935">
    <property type="entry name" value="Porins"/>
    <property type="match status" value="1"/>
</dbReference>
<keyword evidence="4" id="KW-1185">Reference proteome</keyword>
<evidence type="ECO:0000313" key="3">
    <source>
        <dbReference type="EMBL" id="ADI28504.1"/>
    </source>
</evidence>
<name>D7DKB9_METV0</name>
<keyword evidence="2" id="KW-0732">Signal</keyword>
<evidence type="ECO:0000256" key="2">
    <source>
        <dbReference type="SAM" id="SignalP"/>
    </source>
</evidence>
<dbReference type="Proteomes" id="UP000000383">
    <property type="component" value="Chromosome"/>
</dbReference>
<dbReference type="InterPro" id="IPR023614">
    <property type="entry name" value="Porin_dom_sf"/>
</dbReference>
<dbReference type="EMBL" id="CP002056">
    <property type="protein sequence ID" value="ADI28504.1"/>
    <property type="molecule type" value="Genomic_DNA"/>
</dbReference>
<keyword evidence="1" id="KW-0175">Coiled coil</keyword>
<accession>D7DKB9</accession>
<dbReference type="AlphaFoldDB" id="D7DKB9"/>